<dbReference type="GO" id="GO:0071555">
    <property type="term" value="P:cell wall organization"/>
    <property type="evidence" value="ECO:0007669"/>
    <property type="project" value="UniProtKB-KW"/>
</dbReference>
<keyword evidence="7" id="KW-0132">Cell division</keyword>
<evidence type="ECO:0000256" key="1">
    <source>
        <dbReference type="ARBA" id="ARBA00004496"/>
    </source>
</evidence>
<evidence type="ECO:0000313" key="11">
    <source>
        <dbReference type="Proteomes" id="UP000177362"/>
    </source>
</evidence>
<evidence type="ECO:0000256" key="3">
    <source>
        <dbReference type="ARBA" id="ARBA00022490"/>
    </source>
</evidence>
<name>A0A1G2KPL2_9BACT</name>
<protein>
    <recommendedName>
        <fullName evidence="7">UDP-N-acetylmuramoylalanine--D-glutamate ligase</fullName>
        <ecNumber evidence="7">6.3.2.9</ecNumber>
    </recommendedName>
</protein>
<dbReference type="AlphaFoldDB" id="A0A1G2KPL2"/>
<evidence type="ECO:0000256" key="6">
    <source>
        <dbReference type="ARBA" id="ARBA00022840"/>
    </source>
</evidence>
<dbReference type="NCBIfam" id="TIGR01087">
    <property type="entry name" value="murD"/>
    <property type="match status" value="1"/>
</dbReference>
<proteinExistence type="predicted"/>
<dbReference type="InterPro" id="IPR004101">
    <property type="entry name" value="Mur_ligase_C"/>
</dbReference>
<dbReference type="InterPro" id="IPR036615">
    <property type="entry name" value="Mur_ligase_C_dom_sf"/>
</dbReference>
<organism evidence="10 11">
    <name type="scientific">Candidatus Sungbacteria bacterium RIFCSPHIGHO2_02_FULL_49_12</name>
    <dbReference type="NCBI Taxonomy" id="1802271"/>
    <lineage>
        <taxon>Bacteria</taxon>
        <taxon>Candidatus Sungiibacteriota</taxon>
    </lineage>
</organism>
<keyword evidence="6" id="KW-0067">ATP-binding</keyword>
<evidence type="ECO:0000259" key="9">
    <source>
        <dbReference type="Pfam" id="PF08245"/>
    </source>
</evidence>
<comment type="catalytic activity">
    <reaction evidence="7">
        <text>UDP-N-acetyl-alpha-D-muramoyl-L-alanine + D-glutamate + ATP = UDP-N-acetyl-alpha-D-muramoyl-L-alanyl-D-glutamate + ADP + phosphate + H(+)</text>
        <dbReference type="Rhea" id="RHEA:16429"/>
        <dbReference type="ChEBI" id="CHEBI:15378"/>
        <dbReference type="ChEBI" id="CHEBI:29986"/>
        <dbReference type="ChEBI" id="CHEBI:30616"/>
        <dbReference type="ChEBI" id="CHEBI:43474"/>
        <dbReference type="ChEBI" id="CHEBI:83898"/>
        <dbReference type="ChEBI" id="CHEBI:83900"/>
        <dbReference type="ChEBI" id="CHEBI:456216"/>
        <dbReference type="EC" id="6.3.2.9"/>
    </reaction>
</comment>
<dbReference type="GO" id="GO:0009252">
    <property type="term" value="P:peptidoglycan biosynthetic process"/>
    <property type="evidence" value="ECO:0007669"/>
    <property type="project" value="UniProtKB-UniPathway"/>
</dbReference>
<keyword evidence="3" id="KW-0963">Cytoplasm</keyword>
<dbReference type="GO" id="GO:0008764">
    <property type="term" value="F:UDP-N-acetylmuramoylalanine-D-glutamate ligase activity"/>
    <property type="evidence" value="ECO:0007669"/>
    <property type="project" value="UniProtKB-EC"/>
</dbReference>
<dbReference type="PANTHER" id="PTHR43692:SF1">
    <property type="entry name" value="UDP-N-ACETYLMURAMOYLALANINE--D-GLUTAMATE LIGASE"/>
    <property type="match status" value="1"/>
</dbReference>
<keyword evidence="5" id="KW-0547">Nucleotide-binding</keyword>
<dbReference type="GO" id="GO:0005524">
    <property type="term" value="F:ATP binding"/>
    <property type="evidence" value="ECO:0007669"/>
    <property type="project" value="UniProtKB-KW"/>
</dbReference>
<evidence type="ECO:0000256" key="4">
    <source>
        <dbReference type="ARBA" id="ARBA00022598"/>
    </source>
</evidence>
<evidence type="ECO:0000256" key="7">
    <source>
        <dbReference type="RuleBase" id="RU003664"/>
    </source>
</evidence>
<keyword evidence="7" id="KW-0573">Peptidoglycan synthesis</keyword>
<keyword evidence="4 10" id="KW-0436">Ligase</keyword>
<dbReference type="EC" id="6.3.2.9" evidence="7"/>
<dbReference type="InterPro" id="IPR013221">
    <property type="entry name" value="Mur_ligase_cen"/>
</dbReference>
<dbReference type="Gene3D" id="3.40.1190.10">
    <property type="entry name" value="Mur-like, catalytic domain"/>
    <property type="match status" value="1"/>
</dbReference>
<comment type="function">
    <text evidence="7">Cell wall formation. Catalyzes the addition of glutamate to the nucleotide precursor UDP-N-acetylmuramoyl-L-alanine (UMA).</text>
</comment>
<dbReference type="Gene3D" id="3.90.190.20">
    <property type="entry name" value="Mur ligase, C-terminal domain"/>
    <property type="match status" value="1"/>
</dbReference>
<dbReference type="Pfam" id="PF08245">
    <property type="entry name" value="Mur_ligase_M"/>
    <property type="match status" value="1"/>
</dbReference>
<comment type="caution">
    <text evidence="10">The sequence shown here is derived from an EMBL/GenBank/DDBJ whole genome shotgun (WGS) entry which is preliminary data.</text>
</comment>
<evidence type="ECO:0000256" key="5">
    <source>
        <dbReference type="ARBA" id="ARBA00022741"/>
    </source>
</evidence>
<dbReference type="Proteomes" id="UP000177362">
    <property type="component" value="Unassembled WGS sequence"/>
</dbReference>
<dbReference type="PANTHER" id="PTHR43692">
    <property type="entry name" value="UDP-N-ACETYLMURAMOYLALANINE--D-GLUTAMATE LIGASE"/>
    <property type="match status" value="1"/>
</dbReference>
<dbReference type="GO" id="GO:0005737">
    <property type="term" value="C:cytoplasm"/>
    <property type="evidence" value="ECO:0007669"/>
    <property type="project" value="UniProtKB-SubCell"/>
</dbReference>
<comment type="pathway">
    <text evidence="2 7">Cell wall biogenesis; peptidoglycan biosynthesis.</text>
</comment>
<feature type="domain" description="Mur ligase central" evidence="9">
    <location>
        <begin position="15"/>
        <end position="162"/>
    </location>
</feature>
<dbReference type="InterPro" id="IPR036565">
    <property type="entry name" value="Mur-like_cat_sf"/>
</dbReference>
<dbReference type="GO" id="GO:0008360">
    <property type="term" value="P:regulation of cell shape"/>
    <property type="evidence" value="ECO:0007669"/>
    <property type="project" value="UniProtKB-KW"/>
</dbReference>
<keyword evidence="7" id="KW-0131">Cell cycle</keyword>
<dbReference type="UniPathway" id="UPA00219"/>
<evidence type="ECO:0000259" key="8">
    <source>
        <dbReference type="Pfam" id="PF02875"/>
    </source>
</evidence>
<comment type="subcellular location">
    <subcellularLocation>
        <location evidence="1 7">Cytoplasm</location>
    </subcellularLocation>
</comment>
<evidence type="ECO:0000313" key="10">
    <source>
        <dbReference type="EMBL" id="OHA01336.1"/>
    </source>
</evidence>
<dbReference type="GO" id="GO:0051301">
    <property type="term" value="P:cell division"/>
    <property type="evidence" value="ECO:0007669"/>
    <property type="project" value="UniProtKB-KW"/>
</dbReference>
<dbReference type="EMBL" id="MHQJ01000019">
    <property type="protein sequence ID" value="OHA01336.1"/>
    <property type="molecule type" value="Genomic_DNA"/>
</dbReference>
<dbReference type="SUPFAM" id="SSF53623">
    <property type="entry name" value="MurD-like peptide ligases, catalytic domain"/>
    <property type="match status" value="1"/>
</dbReference>
<sequence length="338" mass="36937">MGIFFERVRSPIIGVTGTKGKSTTATLIALLLRSRFRRILLAGNIRKSVLDIMEDANRSTAVVLELSSFQLEDLALVKRSPNIAVITNIFPDHLNRHRTMREYRRVKSLIGAFQNEKDTIIVPKEIGIVKLLEKSRAKLISVAVAKTFRARVARINPALQGHMADAAALAIAAAQSMGIPEKDCLKQLAAFKPLEGRMEPVRVLRGVSFINDTTATTPMASAKGLALIRRRHRGVILIAGGSDKNLPYAEFGAAIKKSARFIFLLPGSATEKIIRTLGKWAENKSSRAASMEEAVRRASDMAERGETVLLSPGAASFGLFNHEFHRGSAFVSAVKKLA</sequence>
<reference evidence="10 11" key="1">
    <citation type="journal article" date="2016" name="Nat. Commun.">
        <title>Thousands of microbial genomes shed light on interconnected biogeochemical processes in an aquifer system.</title>
        <authorList>
            <person name="Anantharaman K."/>
            <person name="Brown C.T."/>
            <person name="Hug L.A."/>
            <person name="Sharon I."/>
            <person name="Castelle C.J."/>
            <person name="Probst A.J."/>
            <person name="Thomas B.C."/>
            <person name="Singh A."/>
            <person name="Wilkins M.J."/>
            <person name="Karaoz U."/>
            <person name="Brodie E.L."/>
            <person name="Williams K.H."/>
            <person name="Hubbard S.S."/>
            <person name="Banfield J.F."/>
        </authorList>
    </citation>
    <scope>NUCLEOTIDE SEQUENCE [LARGE SCALE GENOMIC DNA]</scope>
</reference>
<dbReference type="InterPro" id="IPR005762">
    <property type="entry name" value="MurD"/>
</dbReference>
<keyword evidence="7" id="KW-0133">Cell shape</keyword>
<gene>
    <name evidence="10" type="ORF">A3C11_00555</name>
</gene>
<accession>A0A1G2KPL2</accession>
<evidence type="ECO:0000256" key="2">
    <source>
        <dbReference type="ARBA" id="ARBA00004752"/>
    </source>
</evidence>
<dbReference type="STRING" id="1802271.A3C11_00555"/>
<dbReference type="Pfam" id="PF02875">
    <property type="entry name" value="Mur_ligase_C"/>
    <property type="match status" value="1"/>
</dbReference>
<dbReference type="SUPFAM" id="SSF53244">
    <property type="entry name" value="MurD-like peptide ligases, peptide-binding domain"/>
    <property type="match status" value="1"/>
</dbReference>
<feature type="domain" description="Mur ligase C-terminal" evidence="8">
    <location>
        <begin position="196"/>
        <end position="312"/>
    </location>
</feature>
<keyword evidence="7" id="KW-0961">Cell wall biogenesis/degradation</keyword>